<dbReference type="InterPro" id="IPR036597">
    <property type="entry name" value="Fido-like_dom_sf"/>
</dbReference>
<dbReference type="EMBL" id="DQ314494">
    <property type="protein sequence ID" value="ABC70101.1"/>
    <property type="molecule type" value="Genomic_DNA"/>
</dbReference>
<evidence type="ECO:0000313" key="3">
    <source>
        <dbReference type="EMBL" id="ABC70101.1"/>
    </source>
</evidence>
<evidence type="ECO:0000259" key="2">
    <source>
        <dbReference type="PROSITE" id="PS51459"/>
    </source>
</evidence>
<accession>Q2LGU2</accession>
<organism evidence="3">
    <name type="scientific">Haloquadratum walsbyi</name>
    <dbReference type="NCBI Taxonomy" id="293091"/>
    <lineage>
        <taxon>Archaea</taxon>
        <taxon>Methanobacteriati</taxon>
        <taxon>Methanobacteriota</taxon>
        <taxon>Stenosarchaea group</taxon>
        <taxon>Halobacteria</taxon>
        <taxon>Halobacteriales</taxon>
        <taxon>Haloferacaceae</taxon>
        <taxon>Haloquadratum</taxon>
    </lineage>
</organism>
<feature type="region of interest" description="Disordered" evidence="1">
    <location>
        <begin position="119"/>
        <end position="143"/>
    </location>
</feature>
<proteinExistence type="predicted"/>
<dbReference type="InterPro" id="IPR053737">
    <property type="entry name" value="Type_II_TA_Toxin"/>
</dbReference>
<dbReference type="SUPFAM" id="SSF140931">
    <property type="entry name" value="Fic-like"/>
    <property type="match status" value="1"/>
</dbReference>
<feature type="compositionally biased region" description="Polar residues" evidence="1">
    <location>
        <begin position="121"/>
        <end position="130"/>
    </location>
</feature>
<evidence type="ECO:0000256" key="1">
    <source>
        <dbReference type="SAM" id="MobiDB-lite"/>
    </source>
</evidence>
<feature type="domain" description="Fido" evidence="2">
    <location>
        <begin position="1"/>
        <end position="89"/>
    </location>
</feature>
<dbReference type="AlphaFoldDB" id="Q2LGU2"/>
<name>Q2LGU2_9EURY</name>
<dbReference type="Gene3D" id="1.20.120.1870">
    <property type="entry name" value="Fic/DOC protein, Fido domain"/>
    <property type="match status" value="1"/>
</dbReference>
<sequence length="143" mass="16662">MTTAGEHVREGHFDHVLKSFHGKAFQLLHLIVVNHPFVNGNKRTTLMSVRSFCALNGLEFAYNRQIKQVLKTLTTNERRERSRSLYLREHTEPLEPKYKTTIELWLTQIMDAERISDNIGLDTSESQNRNEPNDYDSDSRDSN</sequence>
<reference evidence="3" key="1">
    <citation type="submission" date="2005-12" db="EMBL/GenBank/DDBJ databases">
        <title>Environmental genomics of 'Haloquadratum walsbyi' in a saltern crystallizer indicates a large pool of accessory genes in an otherwise coherent species.</title>
        <authorList>
            <person name="Legault B.A."/>
            <person name="Lopez-Lopez A."/>
            <person name="Alba-Casado J.C."/>
            <person name="Doolittle F.W."/>
            <person name="Bolhuis H."/>
            <person name="Rodriguez-Valera F."/>
            <person name="Papke T.R."/>
        </authorList>
    </citation>
    <scope>NUCLEOTIDE SEQUENCE</scope>
</reference>
<dbReference type="InterPro" id="IPR003812">
    <property type="entry name" value="Fido"/>
</dbReference>
<protein>
    <recommendedName>
        <fullName evidence="2">Fido domain-containing protein</fullName>
    </recommendedName>
</protein>
<dbReference type="Pfam" id="PF02661">
    <property type="entry name" value="Fic"/>
    <property type="match status" value="1"/>
</dbReference>
<dbReference type="PROSITE" id="PS51459">
    <property type="entry name" value="FIDO"/>
    <property type="match status" value="1"/>
</dbReference>